<dbReference type="Pfam" id="PF00672">
    <property type="entry name" value="HAMP"/>
    <property type="match status" value="1"/>
</dbReference>
<dbReference type="Pfam" id="PF14827">
    <property type="entry name" value="dCache_3"/>
    <property type="match status" value="1"/>
</dbReference>
<dbReference type="OrthoDB" id="9804951at2"/>
<comment type="caution">
    <text evidence="5">The sequence shown here is derived from an EMBL/GenBank/DDBJ whole genome shotgun (WGS) entry which is preliminary data.</text>
</comment>
<keyword evidence="1" id="KW-1133">Transmembrane helix</keyword>
<accession>A0A2N5Y256</accession>
<organism evidence="5 6">
    <name type="scientific">Kineobactrum sediminis</name>
    <dbReference type="NCBI Taxonomy" id="1905677"/>
    <lineage>
        <taxon>Bacteria</taxon>
        <taxon>Pseudomonadati</taxon>
        <taxon>Pseudomonadota</taxon>
        <taxon>Gammaproteobacteria</taxon>
        <taxon>Cellvibrionales</taxon>
        <taxon>Halieaceae</taxon>
        <taxon>Kineobactrum</taxon>
    </lineage>
</organism>
<dbReference type="SMART" id="SM00267">
    <property type="entry name" value="GGDEF"/>
    <property type="match status" value="1"/>
</dbReference>
<gene>
    <name evidence="5" type="ORF">CWI75_11975</name>
</gene>
<dbReference type="AlphaFoldDB" id="A0A2N5Y256"/>
<dbReference type="PROSITE" id="PS50883">
    <property type="entry name" value="EAL"/>
    <property type="match status" value="1"/>
</dbReference>
<dbReference type="Gene3D" id="6.10.340.10">
    <property type="match status" value="1"/>
</dbReference>
<dbReference type="InterPro" id="IPR029787">
    <property type="entry name" value="Nucleotide_cyclase"/>
</dbReference>
<evidence type="ECO:0008006" key="7">
    <source>
        <dbReference type="Google" id="ProtNLM"/>
    </source>
</evidence>
<keyword evidence="1" id="KW-0472">Membrane</keyword>
<sequence length="786" mass="86903">MRTSFRNKLLLLIVGLLAVTLSTSLLAVLRASSHAVENIVREELQVVERVFRALLQDDREQLRNRAQLLAGDFAFKQAIATGEKATIVSVLANHGERINADFVVMLSSTGDILLSTHNIDRLPANVLETAQGPATTARAMLTLFNDQAYQLVLVPVLAPDLLGWVGLGTAVDQAMLNELRNITNADITLVASISGNVSAVVQSTLADGLTLDGGDRQQTDDVAAQLADSLATQSWLSRKVVLLEDDGQQLIAVLSQSLEQALASYEPLRQQMVIIGFVALFLAGITALVIARSVTQPIYQLVNAARRIADGNYSRRVNLRAGEEFGQLADTLNLMQDTVSEREARIRYQAQHDMLTKLPNREYIYSAFNTRMAENPQRDQFAMGLLELANLQQLTDLYGSEFSDTILQQMAERIIDSLRRGDMAARVADSQILLFFDDLTHDGVAVVIEKLQEDFASPVLINGIPVRLEPLIGFVFAPQHGRKFEELLRRAQIALANARATSSGYSFYQIGQDETHLRQITVAHRLQTAVEGKHFNIVFQPKYDLRAHDVLQVEALMRWTDDELGEVYPDEFIPVAEQTGIITEISMIMIKQVIEQICAWRRGGLNLAVCVNLSGTDILKTDFVRHTVASLHESGLDPASMVMEVTETMMMTDMKMALANIKLFEDAGIQLAIDDFGSGFSSLVQLKTLPVQELKIDKSLVLRLDQDTDDQQIVRSTIEMAHYLGLKVVAEGVENKASLQLLQQMGCDAVQGFYVARPMTAAALESWLGDLPTNVRAIRDADVFSV</sequence>
<dbReference type="InterPro" id="IPR001633">
    <property type="entry name" value="EAL_dom"/>
</dbReference>
<dbReference type="InterPro" id="IPR029150">
    <property type="entry name" value="dCache_3"/>
</dbReference>
<dbReference type="InterPro" id="IPR000160">
    <property type="entry name" value="GGDEF_dom"/>
</dbReference>
<feature type="transmembrane region" description="Helical" evidence="1">
    <location>
        <begin position="272"/>
        <end position="291"/>
    </location>
</feature>
<dbReference type="RefSeq" id="WP_101521717.1">
    <property type="nucleotide sequence ID" value="NZ_PKLZ01000008.1"/>
</dbReference>
<keyword evidence="1" id="KW-0812">Transmembrane</keyword>
<dbReference type="SUPFAM" id="SSF141868">
    <property type="entry name" value="EAL domain-like"/>
    <property type="match status" value="1"/>
</dbReference>
<dbReference type="CDD" id="cd01948">
    <property type="entry name" value="EAL"/>
    <property type="match status" value="1"/>
</dbReference>
<dbReference type="InterPro" id="IPR003660">
    <property type="entry name" value="HAMP_dom"/>
</dbReference>
<dbReference type="GO" id="GO:0071111">
    <property type="term" value="F:cyclic-guanylate-specific phosphodiesterase activity"/>
    <property type="evidence" value="ECO:0007669"/>
    <property type="project" value="InterPro"/>
</dbReference>
<feature type="domain" description="GGDEF" evidence="4">
    <location>
        <begin position="379"/>
        <end position="513"/>
    </location>
</feature>
<dbReference type="InterPro" id="IPR035919">
    <property type="entry name" value="EAL_sf"/>
</dbReference>
<dbReference type="PANTHER" id="PTHR33121">
    <property type="entry name" value="CYCLIC DI-GMP PHOSPHODIESTERASE PDEF"/>
    <property type="match status" value="1"/>
</dbReference>
<dbReference type="Pfam" id="PF00563">
    <property type="entry name" value="EAL"/>
    <property type="match status" value="1"/>
</dbReference>
<name>A0A2N5Y256_9GAMM</name>
<dbReference type="SMART" id="SM00052">
    <property type="entry name" value="EAL"/>
    <property type="match status" value="1"/>
</dbReference>
<dbReference type="Gene3D" id="3.30.70.270">
    <property type="match status" value="1"/>
</dbReference>
<dbReference type="Gene3D" id="3.20.20.450">
    <property type="entry name" value="EAL domain"/>
    <property type="match status" value="1"/>
</dbReference>
<protein>
    <recommendedName>
        <fullName evidence="7">GGDEF domain-containing protein</fullName>
    </recommendedName>
</protein>
<evidence type="ECO:0000313" key="6">
    <source>
        <dbReference type="Proteomes" id="UP000234845"/>
    </source>
</evidence>
<evidence type="ECO:0000313" key="5">
    <source>
        <dbReference type="EMBL" id="PLW82465.1"/>
    </source>
</evidence>
<proteinExistence type="predicted"/>
<dbReference type="Proteomes" id="UP000234845">
    <property type="component" value="Unassembled WGS sequence"/>
</dbReference>
<dbReference type="SUPFAM" id="SSF158472">
    <property type="entry name" value="HAMP domain-like"/>
    <property type="match status" value="1"/>
</dbReference>
<evidence type="ECO:0000256" key="1">
    <source>
        <dbReference type="SAM" id="Phobius"/>
    </source>
</evidence>
<feature type="domain" description="EAL" evidence="2">
    <location>
        <begin position="519"/>
        <end position="772"/>
    </location>
</feature>
<dbReference type="Pfam" id="PF00990">
    <property type="entry name" value="GGDEF"/>
    <property type="match status" value="1"/>
</dbReference>
<evidence type="ECO:0000259" key="3">
    <source>
        <dbReference type="PROSITE" id="PS50885"/>
    </source>
</evidence>
<dbReference type="SMART" id="SM00304">
    <property type="entry name" value="HAMP"/>
    <property type="match status" value="1"/>
</dbReference>
<dbReference type="NCBIfam" id="TIGR00254">
    <property type="entry name" value="GGDEF"/>
    <property type="match status" value="1"/>
</dbReference>
<evidence type="ECO:0000259" key="2">
    <source>
        <dbReference type="PROSITE" id="PS50883"/>
    </source>
</evidence>
<dbReference type="InterPro" id="IPR050706">
    <property type="entry name" value="Cyclic-di-GMP_PDE-like"/>
</dbReference>
<dbReference type="CDD" id="cd06225">
    <property type="entry name" value="HAMP"/>
    <property type="match status" value="1"/>
</dbReference>
<feature type="domain" description="HAMP" evidence="3">
    <location>
        <begin position="292"/>
        <end position="344"/>
    </location>
</feature>
<dbReference type="PANTHER" id="PTHR33121:SF70">
    <property type="entry name" value="SIGNALING PROTEIN YKOW"/>
    <property type="match status" value="1"/>
</dbReference>
<dbReference type="PROSITE" id="PS50887">
    <property type="entry name" value="GGDEF"/>
    <property type="match status" value="1"/>
</dbReference>
<dbReference type="InterPro" id="IPR043128">
    <property type="entry name" value="Rev_trsase/Diguanyl_cyclase"/>
</dbReference>
<dbReference type="EMBL" id="PKLZ01000008">
    <property type="protein sequence ID" value="PLW82465.1"/>
    <property type="molecule type" value="Genomic_DNA"/>
</dbReference>
<dbReference type="GO" id="GO:0007165">
    <property type="term" value="P:signal transduction"/>
    <property type="evidence" value="ECO:0007669"/>
    <property type="project" value="InterPro"/>
</dbReference>
<reference evidence="6" key="1">
    <citation type="submission" date="2017-11" db="EMBL/GenBank/DDBJ databases">
        <title>The draft genome sequence of Chromatocurvus sp. F02.</title>
        <authorList>
            <person name="Du Z.-J."/>
            <person name="Chang Y.-Q."/>
        </authorList>
    </citation>
    <scope>NUCLEOTIDE SEQUENCE [LARGE SCALE GENOMIC DNA]</scope>
    <source>
        <strain evidence="6">F02</strain>
    </source>
</reference>
<dbReference type="GO" id="GO:0016020">
    <property type="term" value="C:membrane"/>
    <property type="evidence" value="ECO:0007669"/>
    <property type="project" value="InterPro"/>
</dbReference>
<dbReference type="PROSITE" id="PS50885">
    <property type="entry name" value="HAMP"/>
    <property type="match status" value="1"/>
</dbReference>
<dbReference type="CDD" id="cd01949">
    <property type="entry name" value="GGDEF"/>
    <property type="match status" value="1"/>
</dbReference>
<keyword evidence="6" id="KW-1185">Reference proteome</keyword>
<evidence type="ECO:0000259" key="4">
    <source>
        <dbReference type="PROSITE" id="PS50887"/>
    </source>
</evidence>
<dbReference type="SUPFAM" id="SSF55073">
    <property type="entry name" value="Nucleotide cyclase"/>
    <property type="match status" value="1"/>
</dbReference>